<dbReference type="GO" id="GO:0016929">
    <property type="term" value="F:deSUMOylase activity"/>
    <property type="evidence" value="ECO:0007669"/>
    <property type="project" value="TreeGrafter"/>
</dbReference>
<dbReference type="PROSITE" id="PS50600">
    <property type="entry name" value="ULP_PROTEASE"/>
    <property type="match status" value="1"/>
</dbReference>
<dbReference type="GO" id="GO:0080090">
    <property type="term" value="P:regulation of primary metabolic process"/>
    <property type="evidence" value="ECO:0007669"/>
    <property type="project" value="UniProtKB-ARBA"/>
</dbReference>
<dbReference type="GO" id="GO:0016926">
    <property type="term" value="P:protein desumoylation"/>
    <property type="evidence" value="ECO:0007669"/>
    <property type="project" value="TreeGrafter"/>
</dbReference>
<dbReference type="Gene3D" id="3.40.395.10">
    <property type="entry name" value="Adenoviral Proteinase, Chain A"/>
    <property type="match status" value="1"/>
</dbReference>
<evidence type="ECO:0000256" key="3">
    <source>
        <dbReference type="ARBA" id="ARBA00022801"/>
    </source>
</evidence>
<comment type="similarity">
    <text evidence="1">Belongs to the peptidase C48 family.</text>
</comment>
<dbReference type="OMA" id="DRAANSQ"/>
<evidence type="ECO:0000256" key="1">
    <source>
        <dbReference type="ARBA" id="ARBA00005234"/>
    </source>
</evidence>
<accession>A0A1Y2FNM0</accession>
<keyword evidence="4" id="KW-0788">Thiol protease</keyword>
<name>A0A1Y2FNM0_PROLT</name>
<evidence type="ECO:0000256" key="4">
    <source>
        <dbReference type="ARBA" id="ARBA00022807"/>
    </source>
</evidence>
<evidence type="ECO:0000313" key="6">
    <source>
        <dbReference type="EMBL" id="ORY85591.1"/>
    </source>
</evidence>
<dbReference type="PANTHER" id="PTHR12606">
    <property type="entry name" value="SENTRIN/SUMO-SPECIFIC PROTEASE"/>
    <property type="match status" value="1"/>
</dbReference>
<dbReference type="AlphaFoldDB" id="A0A1Y2FNM0"/>
<proteinExistence type="inferred from homology"/>
<evidence type="ECO:0000256" key="2">
    <source>
        <dbReference type="ARBA" id="ARBA00022670"/>
    </source>
</evidence>
<dbReference type="GO" id="GO:0005634">
    <property type="term" value="C:nucleus"/>
    <property type="evidence" value="ECO:0007669"/>
    <property type="project" value="TreeGrafter"/>
</dbReference>
<dbReference type="EMBL" id="MCFI01000004">
    <property type="protein sequence ID" value="ORY85591.1"/>
    <property type="molecule type" value="Genomic_DNA"/>
</dbReference>
<organism evidence="6 7">
    <name type="scientific">Protomyces lactucae-debilis</name>
    <dbReference type="NCBI Taxonomy" id="2754530"/>
    <lineage>
        <taxon>Eukaryota</taxon>
        <taxon>Fungi</taxon>
        <taxon>Dikarya</taxon>
        <taxon>Ascomycota</taxon>
        <taxon>Taphrinomycotina</taxon>
        <taxon>Taphrinomycetes</taxon>
        <taxon>Taphrinales</taxon>
        <taxon>Protomycetaceae</taxon>
        <taxon>Protomyces</taxon>
    </lineage>
</organism>
<feature type="domain" description="Ubiquitin-like protease family profile" evidence="5">
    <location>
        <begin position="17"/>
        <end position="181"/>
    </location>
</feature>
<dbReference type="PANTHER" id="PTHR12606:SF141">
    <property type="entry name" value="GH15225P-RELATED"/>
    <property type="match status" value="1"/>
</dbReference>
<dbReference type="STRING" id="56484.A0A1Y2FNM0"/>
<dbReference type="GO" id="GO:0060255">
    <property type="term" value="P:regulation of macromolecule metabolic process"/>
    <property type="evidence" value="ECO:0007669"/>
    <property type="project" value="UniProtKB-ARBA"/>
</dbReference>
<evidence type="ECO:0000259" key="5">
    <source>
        <dbReference type="PROSITE" id="PS50600"/>
    </source>
</evidence>
<dbReference type="GO" id="GO:0006508">
    <property type="term" value="P:proteolysis"/>
    <property type="evidence" value="ECO:0007669"/>
    <property type="project" value="UniProtKB-KW"/>
</dbReference>
<dbReference type="InterPro" id="IPR038765">
    <property type="entry name" value="Papain-like_cys_pep_sf"/>
</dbReference>
<dbReference type="Pfam" id="PF02902">
    <property type="entry name" value="Peptidase_C48"/>
    <property type="match status" value="1"/>
</dbReference>
<dbReference type="InterPro" id="IPR003653">
    <property type="entry name" value="Peptidase_C48_C"/>
</dbReference>
<keyword evidence="3" id="KW-0378">Hydrolase</keyword>
<dbReference type="OrthoDB" id="1939479at2759"/>
<dbReference type="FunFam" id="3.40.395.10:FF:000001">
    <property type="entry name" value="Sentrin-specific protease 1"/>
    <property type="match status" value="1"/>
</dbReference>
<protein>
    <submittedName>
        <fullName evidence="6">Senp1 mutant in complex with sumo-1</fullName>
    </submittedName>
</protein>
<keyword evidence="7" id="KW-1185">Reference proteome</keyword>
<dbReference type="SUPFAM" id="SSF54001">
    <property type="entry name" value="Cysteine proteinases"/>
    <property type="match status" value="1"/>
</dbReference>
<dbReference type="GeneID" id="63784186"/>
<keyword evidence="2" id="KW-0645">Protease</keyword>
<dbReference type="Proteomes" id="UP000193685">
    <property type="component" value="Unassembled WGS sequence"/>
</dbReference>
<sequence>MAGNLPQDEVLIERFNQPIRVDDLMTLRPGAWLNDEVINFYMNLINERSKQDGQSTLHCFNTFFYSNSLLPKGYAGVKRFAKRAKVDIAKCEMVLVPIHLGVHWCMSAVNRREKRIEYWDSLRGGPGQVHTRLREYMRNEDAQFAKEEETWSNYIPPSDEAPLQKNGHDCGVFACSTAECLARGAPVDFDQEDMRELRVRIAASILDGKIY</sequence>
<evidence type="ECO:0000313" key="7">
    <source>
        <dbReference type="Proteomes" id="UP000193685"/>
    </source>
</evidence>
<gene>
    <name evidence="6" type="ORF">BCR37DRAFT_344828</name>
</gene>
<comment type="caution">
    <text evidence="6">The sequence shown here is derived from an EMBL/GenBank/DDBJ whole genome shotgun (WGS) entry which is preliminary data.</text>
</comment>
<reference evidence="6 7" key="1">
    <citation type="submission" date="2016-07" db="EMBL/GenBank/DDBJ databases">
        <title>Pervasive Adenine N6-methylation of Active Genes in Fungi.</title>
        <authorList>
            <consortium name="DOE Joint Genome Institute"/>
            <person name="Mondo S.J."/>
            <person name="Dannebaum R.O."/>
            <person name="Kuo R.C."/>
            <person name="Labutti K."/>
            <person name="Haridas S."/>
            <person name="Kuo A."/>
            <person name="Salamov A."/>
            <person name="Ahrendt S.R."/>
            <person name="Lipzen A."/>
            <person name="Sullivan W."/>
            <person name="Andreopoulos W.B."/>
            <person name="Clum A."/>
            <person name="Lindquist E."/>
            <person name="Daum C."/>
            <person name="Ramamoorthy G.K."/>
            <person name="Gryganskyi A."/>
            <person name="Culley D."/>
            <person name="Magnuson J.K."/>
            <person name="James T.Y."/>
            <person name="O'Malley M.A."/>
            <person name="Stajich J.E."/>
            <person name="Spatafora J.W."/>
            <person name="Visel A."/>
            <person name="Grigoriev I.V."/>
        </authorList>
    </citation>
    <scope>NUCLEOTIDE SEQUENCE [LARGE SCALE GENOMIC DNA]</scope>
    <source>
        <strain evidence="6 7">12-1054</strain>
    </source>
</reference>
<dbReference type="RefSeq" id="XP_040727073.1">
    <property type="nucleotide sequence ID" value="XM_040867587.1"/>
</dbReference>